<feature type="domain" description="Peptidoglycan binding-like" evidence="2">
    <location>
        <begin position="432"/>
        <end position="488"/>
    </location>
</feature>
<dbReference type="InterPro" id="IPR031304">
    <property type="entry name" value="SLT_2"/>
</dbReference>
<evidence type="ECO:0000259" key="2">
    <source>
        <dbReference type="Pfam" id="PF01471"/>
    </source>
</evidence>
<dbReference type="InterPro" id="IPR002477">
    <property type="entry name" value="Peptidoglycan-bd-like"/>
</dbReference>
<accession>A0A3S4CJC3</accession>
<dbReference type="Pfam" id="PF13406">
    <property type="entry name" value="SLT_2"/>
    <property type="match status" value="1"/>
</dbReference>
<dbReference type="EMBL" id="UWOC01000174">
    <property type="protein sequence ID" value="VCU10615.1"/>
    <property type="molecule type" value="Genomic_DNA"/>
</dbReference>
<dbReference type="InterPro" id="IPR043426">
    <property type="entry name" value="MltB-like"/>
</dbReference>
<feature type="domain" description="Transglycosylase SLT" evidence="3">
    <location>
        <begin position="120"/>
        <end position="411"/>
    </location>
</feature>
<reference evidence="5" key="1">
    <citation type="submission" date="2018-10" db="EMBL/GenBank/DDBJ databases">
        <authorList>
            <person name="Peiro R."/>
            <person name="Begona"/>
            <person name="Cbmso G."/>
            <person name="Lopez M."/>
            <person name="Gonzalez S."/>
            <person name="Sacristan E."/>
            <person name="Castillo E."/>
        </authorList>
    </citation>
    <scope>NUCLEOTIDE SEQUENCE [LARGE SCALE GENOMIC DNA]</scope>
</reference>
<dbReference type="SUPFAM" id="SSF47090">
    <property type="entry name" value="PGBD-like"/>
    <property type="match status" value="1"/>
</dbReference>
<dbReference type="InterPro" id="IPR023346">
    <property type="entry name" value="Lysozyme-like_dom_sf"/>
</dbReference>
<organism evidence="4 5">
    <name type="scientific">Rhodoplanes serenus</name>
    <dbReference type="NCBI Taxonomy" id="200615"/>
    <lineage>
        <taxon>Bacteria</taxon>
        <taxon>Pseudomonadati</taxon>
        <taxon>Pseudomonadota</taxon>
        <taxon>Alphaproteobacteria</taxon>
        <taxon>Hyphomicrobiales</taxon>
        <taxon>Nitrobacteraceae</taxon>
        <taxon>Rhodoplanes</taxon>
    </lineage>
</organism>
<dbReference type="GO" id="GO:0008933">
    <property type="term" value="F:peptidoglycan lytic transglycosylase activity"/>
    <property type="evidence" value="ECO:0007669"/>
    <property type="project" value="TreeGrafter"/>
</dbReference>
<dbReference type="GO" id="GO:0009253">
    <property type="term" value="P:peptidoglycan catabolic process"/>
    <property type="evidence" value="ECO:0007669"/>
    <property type="project" value="TreeGrafter"/>
</dbReference>
<dbReference type="Proteomes" id="UP000289200">
    <property type="component" value="Unassembled WGS sequence"/>
</dbReference>
<dbReference type="FunFam" id="1.10.8.350:FF:000001">
    <property type="entry name" value="Lytic murein transglycosylase B"/>
    <property type="match status" value="1"/>
</dbReference>
<dbReference type="Gene3D" id="1.10.101.10">
    <property type="entry name" value="PGBD-like superfamily/PGBD"/>
    <property type="match status" value="1"/>
</dbReference>
<gene>
    <name evidence="4" type="primary">mltB_4</name>
    <name evidence="4" type="ORF">RHODGE_RHODGE_03816</name>
</gene>
<dbReference type="SUPFAM" id="SSF53955">
    <property type="entry name" value="Lysozyme-like"/>
    <property type="match status" value="1"/>
</dbReference>
<dbReference type="AlphaFoldDB" id="A0A3S4CJC3"/>
<evidence type="ECO:0000313" key="4">
    <source>
        <dbReference type="EMBL" id="VCU10615.1"/>
    </source>
</evidence>
<dbReference type="PANTHER" id="PTHR30163">
    <property type="entry name" value="MEMBRANE-BOUND LYTIC MUREIN TRANSGLYCOSYLASE B"/>
    <property type="match status" value="1"/>
</dbReference>
<dbReference type="OrthoDB" id="9808544at2"/>
<dbReference type="PANTHER" id="PTHR30163:SF8">
    <property type="entry name" value="LYTIC MUREIN TRANSGLYCOSYLASE"/>
    <property type="match status" value="1"/>
</dbReference>
<evidence type="ECO:0000259" key="3">
    <source>
        <dbReference type="Pfam" id="PF13406"/>
    </source>
</evidence>
<dbReference type="InterPro" id="IPR011970">
    <property type="entry name" value="MltB_2"/>
</dbReference>
<proteinExistence type="predicted"/>
<feature type="region of interest" description="Disordered" evidence="1">
    <location>
        <begin position="69"/>
        <end position="105"/>
    </location>
</feature>
<evidence type="ECO:0000256" key="1">
    <source>
        <dbReference type="SAM" id="MobiDB-lite"/>
    </source>
</evidence>
<dbReference type="Gene3D" id="1.10.530.10">
    <property type="match status" value="1"/>
</dbReference>
<evidence type="ECO:0000313" key="5">
    <source>
        <dbReference type="Proteomes" id="UP000289200"/>
    </source>
</evidence>
<comment type="caution">
    <text evidence="4">The sequence shown here is derived from an EMBL/GenBank/DDBJ whole genome shotgun (WGS) entry which is preliminary data.</text>
</comment>
<dbReference type="NCBIfam" id="TIGR02283">
    <property type="entry name" value="MltB_2"/>
    <property type="match status" value="1"/>
</dbReference>
<feature type="compositionally biased region" description="Low complexity" evidence="1">
    <location>
        <begin position="69"/>
        <end position="95"/>
    </location>
</feature>
<name>A0A3S4CJC3_9BRAD</name>
<dbReference type="Gene3D" id="1.10.8.350">
    <property type="entry name" value="Bacterial muramidase"/>
    <property type="match status" value="1"/>
</dbReference>
<dbReference type="RefSeq" id="WP_129610698.1">
    <property type="nucleotide sequence ID" value="NZ_UWOC01000174.1"/>
</dbReference>
<dbReference type="Pfam" id="PF01471">
    <property type="entry name" value="PG_binding_1"/>
    <property type="match status" value="1"/>
</dbReference>
<dbReference type="InterPro" id="IPR036365">
    <property type="entry name" value="PGBD-like_sf"/>
</dbReference>
<dbReference type="CDD" id="cd13399">
    <property type="entry name" value="Slt35-like"/>
    <property type="match status" value="1"/>
</dbReference>
<sequence>MAETATTPATAITLARRRPAAWHWTGRHPTGWRLAAAGGALALAATLAAAPAAAQSFLDNLFGGPRTTGSISPASAPAAPLEAAPQAPAPGGARPWSGESGSSGHPLMTADAIRAAAADFPACIQRMWPEAARRGVSRASFDHHTAGLTPELRLMDLMDAQPEFTKAFWDYLDLLVSEARIKRGREILAQHAATFAAVEKAYGVDRHFVAAIWGVESNFGTQIGDRPVVRSVATLACVGRRQAYFRDEFLAALEILHRGDVVPDHLKGSWAGAFGPTQFMPTSFKRYAVDFDGDGRRDVVDSMADMIASTANNLKKDGWEPGRTWGYEVVVPQGFDYLMADSSRWLTLAEWSRLGLARPNGKGFPRPTDKAYLLVPAGARGPAFLMLKNFRVIMKYNPAEAYAMAIGHLADRMRGDGPIVQAWPRHERVLSSAERYELQSHLVRRGFDIGGEPTGRIGPRSRTAIKRYQHTVGLIPDGFASAGLLDRLRTR</sequence>
<keyword evidence="5" id="KW-1185">Reference proteome</keyword>
<protein>
    <submittedName>
        <fullName evidence="4">Membrane-bound lytic murein transglycosylase B</fullName>
    </submittedName>
</protein>
<dbReference type="InterPro" id="IPR036366">
    <property type="entry name" value="PGBDSf"/>
</dbReference>